<evidence type="ECO:0000313" key="2">
    <source>
        <dbReference type="EMBL" id="KAK1303191.1"/>
    </source>
</evidence>
<accession>A0AAV9DQF7</accession>
<dbReference type="PANTHER" id="PTHR36368:SF1">
    <property type="entry name" value="ATP-DEPENDENT CASEINOLYTIC PROTEASE_CROTONASE FAMILY PROTEIN"/>
    <property type="match status" value="1"/>
</dbReference>
<sequence>MGGLWEEGEFRGVEPPDLRNWFSSYEYESPESGEAEFLLKFTPRDLESERGDDLLDPCQDGSDFTCDIEPLEESGARFDILVKNHPQKEISPELDFAQSEHCQSLIQPCEMGEYGVKSPEKRIGISKAAAALEGGAKRRGGFILSEKEPILQEKNMVSSNGFVRTKMRKDNLNHNSGNSGFKSIPRLDLPLLKMNPSEAVRSVLLEKTNILAEQEAETKVPSKWRCPRKGKPDKGPPLKQLRLERWVHRVI</sequence>
<reference evidence="2" key="2">
    <citation type="submission" date="2023-06" db="EMBL/GenBank/DDBJ databases">
        <authorList>
            <person name="Ma L."/>
            <person name="Liu K.-W."/>
            <person name="Li Z."/>
            <person name="Hsiao Y.-Y."/>
            <person name="Qi Y."/>
            <person name="Fu T."/>
            <person name="Tang G."/>
            <person name="Zhang D."/>
            <person name="Sun W.-H."/>
            <person name="Liu D.-K."/>
            <person name="Li Y."/>
            <person name="Chen G.-Z."/>
            <person name="Liu X.-D."/>
            <person name="Liao X.-Y."/>
            <person name="Jiang Y.-T."/>
            <person name="Yu X."/>
            <person name="Hao Y."/>
            <person name="Huang J."/>
            <person name="Zhao X.-W."/>
            <person name="Ke S."/>
            <person name="Chen Y.-Y."/>
            <person name="Wu W.-L."/>
            <person name="Hsu J.-L."/>
            <person name="Lin Y.-F."/>
            <person name="Huang M.-D."/>
            <person name="Li C.-Y."/>
            <person name="Huang L."/>
            <person name="Wang Z.-W."/>
            <person name="Zhao X."/>
            <person name="Zhong W.-Y."/>
            <person name="Peng D.-H."/>
            <person name="Ahmad S."/>
            <person name="Lan S."/>
            <person name="Zhang J.-S."/>
            <person name="Tsai W.-C."/>
            <person name="Van De Peer Y."/>
            <person name="Liu Z.-J."/>
        </authorList>
    </citation>
    <scope>NUCLEOTIDE SEQUENCE</scope>
    <source>
        <strain evidence="2">CP</strain>
        <tissue evidence="2">Leaves</tissue>
    </source>
</reference>
<organism evidence="2 3">
    <name type="scientific">Acorus calamus</name>
    <name type="common">Sweet flag</name>
    <dbReference type="NCBI Taxonomy" id="4465"/>
    <lineage>
        <taxon>Eukaryota</taxon>
        <taxon>Viridiplantae</taxon>
        <taxon>Streptophyta</taxon>
        <taxon>Embryophyta</taxon>
        <taxon>Tracheophyta</taxon>
        <taxon>Spermatophyta</taxon>
        <taxon>Magnoliopsida</taxon>
        <taxon>Liliopsida</taxon>
        <taxon>Acoraceae</taxon>
        <taxon>Acorus</taxon>
    </lineage>
</organism>
<comment type="caution">
    <text evidence="2">The sequence shown here is derived from an EMBL/GenBank/DDBJ whole genome shotgun (WGS) entry which is preliminary data.</text>
</comment>
<keyword evidence="3" id="KW-1185">Reference proteome</keyword>
<dbReference type="Proteomes" id="UP001180020">
    <property type="component" value="Unassembled WGS sequence"/>
</dbReference>
<name>A0AAV9DQF7_ACOCL</name>
<dbReference type="AlphaFoldDB" id="A0AAV9DQF7"/>
<evidence type="ECO:0000256" key="1">
    <source>
        <dbReference type="SAM" id="MobiDB-lite"/>
    </source>
</evidence>
<dbReference type="EMBL" id="JAUJYO010000011">
    <property type="protein sequence ID" value="KAK1303191.1"/>
    <property type="molecule type" value="Genomic_DNA"/>
</dbReference>
<dbReference type="PANTHER" id="PTHR36368">
    <property type="entry name" value="ATP-DEPENDENT CASEINOLYTIC PROTEASE/CROTONASE FAMILY PROTEIN"/>
    <property type="match status" value="1"/>
</dbReference>
<gene>
    <name evidence="2" type="ORF">QJS10_CPB11g00277</name>
</gene>
<evidence type="ECO:0000313" key="3">
    <source>
        <dbReference type="Proteomes" id="UP001180020"/>
    </source>
</evidence>
<protein>
    <submittedName>
        <fullName evidence="2">Uncharacterized protein</fullName>
    </submittedName>
</protein>
<proteinExistence type="predicted"/>
<reference evidence="2" key="1">
    <citation type="journal article" date="2023" name="Nat. Commun.">
        <title>Diploid and tetraploid genomes of Acorus and the evolution of monocots.</title>
        <authorList>
            <person name="Ma L."/>
            <person name="Liu K.W."/>
            <person name="Li Z."/>
            <person name="Hsiao Y.Y."/>
            <person name="Qi Y."/>
            <person name="Fu T."/>
            <person name="Tang G.D."/>
            <person name="Zhang D."/>
            <person name="Sun W.H."/>
            <person name="Liu D.K."/>
            <person name="Li Y."/>
            <person name="Chen G.Z."/>
            <person name="Liu X.D."/>
            <person name="Liao X.Y."/>
            <person name="Jiang Y.T."/>
            <person name="Yu X."/>
            <person name="Hao Y."/>
            <person name="Huang J."/>
            <person name="Zhao X.W."/>
            <person name="Ke S."/>
            <person name="Chen Y.Y."/>
            <person name="Wu W.L."/>
            <person name="Hsu J.L."/>
            <person name="Lin Y.F."/>
            <person name="Huang M.D."/>
            <person name="Li C.Y."/>
            <person name="Huang L."/>
            <person name="Wang Z.W."/>
            <person name="Zhao X."/>
            <person name="Zhong W.Y."/>
            <person name="Peng D.H."/>
            <person name="Ahmad S."/>
            <person name="Lan S."/>
            <person name="Zhang J.S."/>
            <person name="Tsai W.C."/>
            <person name="Van de Peer Y."/>
            <person name="Liu Z.J."/>
        </authorList>
    </citation>
    <scope>NUCLEOTIDE SEQUENCE</scope>
    <source>
        <strain evidence="2">CP</strain>
    </source>
</reference>
<feature type="region of interest" description="Disordered" evidence="1">
    <location>
        <begin position="216"/>
        <end position="238"/>
    </location>
</feature>